<dbReference type="SMART" id="SM01134">
    <property type="entry name" value="DeoRC"/>
    <property type="match status" value="1"/>
</dbReference>
<dbReference type="InterPro" id="IPR037171">
    <property type="entry name" value="NagB/RpiA_transferase-like"/>
</dbReference>
<dbReference type="Gene3D" id="1.10.10.10">
    <property type="entry name" value="Winged helix-like DNA-binding domain superfamily/Winged helix DNA-binding domain"/>
    <property type="match status" value="1"/>
</dbReference>
<dbReference type="InterPro" id="IPR018356">
    <property type="entry name" value="Tscrpt_reg_HTH_DeoR_CS"/>
</dbReference>
<dbReference type="PANTHER" id="PTHR30363">
    <property type="entry name" value="HTH-TYPE TRANSCRIPTIONAL REGULATOR SRLR-RELATED"/>
    <property type="match status" value="1"/>
</dbReference>
<dbReference type="OrthoDB" id="9797223at2"/>
<dbReference type="Gene3D" id="3.40.50.1360">
    <property type="match status" value="1"/>
</dbReference>
<dbReference type="PANTHER" id="PTHR30363:SF60">
    <property type="entry name" value="HTH-TYPE TRANSCRIPTIONAL REGULATOR IOLR"/>
    <property type="match status" value="1"/>
</dbReference>
<proteinExistence type="predicted"/>
<dbReference type="Pfam" id="PF08220">
    <property type="entry name" value="HTH_DeoR"/>
    <property type="match status" value="1"/>
</dbReference>
<dbReference type="InterPro" id="IPR050313">
    <property type="entry name" value="Carb_Metab_HTH_regulators"/>
</dbReference>
<organism evidence="4 5">
    <name type="scientific">Vagococcus penaei</name>
    <dbReference type="NCBI Taxonomy" id="633807"/>
    <lineage>
        <taxon>Bacteria</taxon>
        <taxon>Bacillati</taxon>
        <taxon>Bacillota</taxon>
        <taxon>Bacilli</taxon>
        <taxon>Lactobacillales</taxon>
        <taxon>Enterococcaceae</taxon>
        <taxon>Vagococcus</taxon>
    </lineage>
</organism>
<dbReference type="SMART" id="SM00420">
    <property type="entry name" value="HTH_DEOR"/>
    <property type="match status" value="1"/>
</dbReference>
<dbReference type="EMBL" id="CP019609">
    <property type="protein sequence ID" value="AQP54257.1"/>
    <property type="molecule type" value="Genomic_DNA"/>
</dbReference>
<accession>A0A1Q2D7C8</accession>
<gene>
    <name evidence="4" type="ORF">BW732_08495</name>
</gene>
<evidence type="ECO:0000313" key="4">
    <source>
        <dbReference type="EMBL" id="AQP54257.1"/>
    </source>
</evidence>
<dbReference type="InterPro" id="IPR036390">
    <property type="entry name" value="WH_DNA-bd_sf"/>
</dbReference>
<sequence>MKEKRSQLMKHYILDRHFVSLKELERHFNVSMNTVRRDINQIIEDARFQKVYGGISVKKNPLVSFQNRNIENKRAKQAIAKEAASLIKPHDLIYIDSGTTTKYILDYLPDDVQVSVITNSLDVILTSETKKNVSVFLIGHIYRKDTRSFVGADVNDLSTRYNVDKAFMAATAVSIQNGIMNSDVIEYDIKKTILNKANSIYLLADKSKFDRSTLLTYADLDILDVIISDKLFNIDYQNYFQAHQIKSIYANINDNIE</sequence>
<dbReference type="RefSeq" id="WP_077276335.1">
    <property type="nucleotide sequence ID" value="NZ_CP019609.1"/>
</dbReference>
<dbReference type="GO" id="GO:0003700">
    <property type="term" value="F:DNA-binding transcription factor activity"/>
    <property type="evidence" value="ECO:0007669"/>
    <property type="project" value="InterPro"/>
</dbReference>
<dbReference type="KEGG" id="vpi:BW732_08495"/>
<dbReference type="AlphaFoldDB" id="A0A1Q2D7C8"/>
<dbReference type="InterPro" id="IPR014036">
    <property type="entry name" value="DeoR-like_C"/>
</dbReference>
<dbReference type="Proteomes" id="UP000188246">
    <property type="component" value="Chromosome"/>
</dbReference>
<evidence type="ECO:0000256" key="2">
    <source>
        <dbReference type="ARBA" id="ARBA00023125"/>
    </source>
</evidence>
<dbReference type="SUPFAM" id="SSF100950">
    <property type="entry name" value="NagB/RpiA/CoA transferase-like"/>
    <property type="match status" value="1"/>
</dbReference>
<keyword evidence="1" id="KW-0805">Transcription regulation</keyword>
<dbReference type="InterPro" id="IPR036388">
    <property type="entry name" value="WH-like_DNA-bd_sf"/>
</dbReference>
<dbReference type="STRING" id="633807.BW732_08495"/>
<dbReference type="SUPFAM" id="SSF46785">
    <property type="entry name" value="Winged helix' DNA-binding domain"/>
    <property type="match status" value="1"/>
</dbReference>
<dbReference type="InterPro" id="IPR001034">
    <property type="entry name" value="DeoR_HTH"/>
</dbReference>
<keyword evidence="3" id="KW-0804">Transcription</keyword>
<reference evidence="4 5" key="1">
    <citation type="journal article" date="2010" name="Int. J. Syst. Evol. Microbiol.">
        <title>Vagococcus penaei sp. nov., isolated from spoilage microbiota of cooked shrimp (Penaeus vannamei).</title>
        <authorList>
            <person name="Jaffres E."/>
            <person name="Prevost H."/>
            <person name="Rossero A."/>
            <person name="Joffraud J.J."/>
            <person name="Dousset X."/>
        </authorList>
    </citation>
    <scope>NUCLEOTIDE SEQUENCE [LARGE SCALE GENOMIC DNA]</scope>
    <source>
        <strain evidence="4 5">CD276</strain>
    </source>
</reference>
<protein>
    <submittedName>
        <fullName evidence="4">DeoR family transcriptional regulator</fullName>
    </submittedName>
</protein>
<name>A0A1Q2D7C8_9ENTE</name>
<evidence type="ECO:0000256" key="3">
    <source>
        <dbReference type="ARBA" id="ARBA00023163"/>
    </source>
</evidence>
<dbReference type="PROSITE" id="PS51000">
    <property type="entry name" value="HTH_DEOR_2"/>
    <property type="match status" value="1"/>
</dbReference>
<dbReference type="PROSITE" id="PS00894">
    <property type="entry name" value="HTH_DEOR_1"/>
    <property type="match status" value="1"/>
</dbReference>
<keyword evidence="5" id="KW-1185">Reference proteome</keyword>
<evidence type="ECO:0000256" key="1">
    <source>
        <dbReference type="ARBA" id="ARBA00023015"/>
    </source>
</evidence>
<evidence type="ECO:0000313" key="5">
    <source>
        <dbReference type="Proteomes" id="UP000188246"/>
    </source>
</evidence>
<dbReference type="Pfam" id="PF00455">
    <property type="entry name" value="DeoRC"/>
    <property type="match status" value="1"/>
</dbReference>
<keyword evidence="2" id="KW-0238">DNA-binding</keyword>
<dbReference type="GO" id="GO:0003677">
    <property type="term" value="F:DNA binding"/>
    <property type="evidence" value="ECO:0007669"/>
    <property type="project" value="UniProtKB-KW"/>
</dbReference>